<dbReference type="RefSeq" id="WP_209908091.1">
    <property type="nucleotide sequence ID" value="NZ_BAAAMI010000008.1"/>
</dbReference>
<evidence type="ECO:0000313" key="6">
    <source>
        <dbReference type="EMBL" id="MBP2374921.1"/>
    </source>
</evidence>
<keyword evidence="3" id="KW-0804">Transcription</keyword>
<dbReference type="InterPro" id="IPR041583">
    <property type="entry name" value="TetR_C_31"/>
</dbReference>
<dbReference type="PANTHER" id="PTHR47506:SF6">
    <property type="entry name" value="HTH-TYPE TRANSCRIPTIONAL REPRESSOR NEMR"/>
    <property type="match status" value="1"/>
</dbReference>
<comment type="caution">
    <text evidence="6">The sequence shown here is derived from an EMBL/GenBank/DDBJ whole genome shotgun (WGS) entry which is preliminary data.</text>
</comment>
<accession>A0ABS4WFW4</accession>
<organism evidence="6 7">
    <name type="scientific">Paeniglutamicibacter psychrophenolicus</name>
    <dbReference type="NCBI Taxonomy" id="257454"/>
    <lineage>
        <taxon>Bacteria</taxon>
        <taxon>Bacillati</taxon>
        <taxon>Actinomycetota</taxon>
        <taxon>Actinomycetes</taxon>
        <taxon>Micrococcales</taxon>
        <taxon>Micrococcaceae</taxon>
        <taxon>Paeniglutamicibacter</taxon>
    </lineage>
</organism>
<dbReference type="InterPro" id="IPR036271">
    <property type="entry name" value="Tet_transcr_reg_TetR-rel_C_sf"/>
</dbReference>
<feature type="DNA-binding region" description="H-T-H motif" evidence="4">
    <location>
        <begin position="31"/>
        <end position="50"/>
    </location>
</feature>
<protein>
    <submittedName>
        <fullName evidence="6">DNA-binding transcriptional regulator YbjK</fullName>
    </submittedName>
</protein>
<evidence type="ECO:0000256" key="3">
    <source>
        <dbReference type="ARBA" id="ARBA00023163"/>
    </source>
</evidence>
<dbReference type="PROSITE" id="PS50977">
    <property type="entry name" value="HTH_TETR_2"/>
    <property type="match status" value="1"/>
</dbReference>
<evidence type="ECO:0000259" key="5">
    <source>
        <dbReference type="PROSITE" id="PS50977"/>
    </source>
</evidence>
<gene>
    <name evidence="6" type="ORF">JOF46_002833</name>
</gene>
<dbReference type="Gene3D" id="1.10.357.10">
    <property type="entry name" value="Tetracycline Repressor, domain 2"/>
    <property type="match status" value="1"/>
</dbReference>
<name>A0ABS4WFW4_9MICC</name>
<dbReference type="SUPFAM" id="SSF46689">
    <property type="entry name" value="Homeodomain-like"/>
    <property type="match status" value="1"/>
</dbReference>
<keyword evidence="1" id="KW-0805">Transcription regulation</keyword>
<dbReference type="Pfam" id="PF17940">
    <property type="entry name" value="TetR_C_31"/>
    <property type="match status" value="1"/>
</dbReference>
<sequence length="180" mass="19658">MSTRRVDPDRRERIIGCALELIASQGVAGTSHRKVAALADVPLGSMTYHFSGMDELLEAAFTRFTREVGERFAARLAGGLAGAELVSALVELIHDDVLDSRRSLVLTMELYTLAARNPRFRDITRSWLEFSARSLERHMDAATAQQVDALIEGLSIHRALGIGPASRERTADALGKILGT</sequence>
<proteinExistence type="predicted"/>
<dbReference type="Proteomes" id="UP000766570">
    <property type="component" value="Unassembled WGS sequence"/>
</dbReference>
<evidence type="ECO:0000256" key="4">
    <source>
        <dbReference type="PROSITE-ProRule" id="PRU00335"/>
    </source>
</evidence>
<feature type="domain" description="HTH tetR-type" evidence="5">
    <location>
        <begin position="8"/>
        <end position="68"/>
    </location>
</feature>
<dbReference type="PANTHER" id="PTHR47506">
    <property type="entry name" value="TRANSCRIPTIONAL REGULATORY PROTEIN"/>
    <property type="match status" value="1"/>
</dbReference>
<dbReference type="EMBL" id="JAGIOE010000001">
    <property type="protein sequence ID" value="MBP2374921.1"/>
    <property type="molecule type" value="Genomic_DNA"/>
</dbReference>
<dbReference type="GO" id="GO:0003677">
    <property type="term" value="F:DNA binding"/>
    <property type="evidence" value="ECO:0007669"/>
    <property type="project" value="UniProtKB-KW"/>
</dbReference>
<evidence type="ECO:0000313" key="7">
    <source>
        <dbReference type="Proteomes" id="UP000766570"/>
    </source>
</evidence>
<evidence type="ECO:0000256" key="1">
    <source>
        <dbReference type="ARBA" id="ARBA00023015"/>
    </source>
</evidence>
<dbReference type="SUPFAM" id="SSF48498">
    <property type="entry name" value="Tetracyclin repressor-like, C-terminal domain"/>
    <property type="match status" value="1"/>
</dbReference>
<keyword evidence="2 4" id="KW-0238">DNA-binding</keyword>
<dbReference type="InterPro" id="IPR009057">
    <property type="entry name" value="Homeodomain-like_sf"/>
</dbReference>
<dbReference type="Pfam" id="PF00440">
    <property type="entry name" value="TetR_N"/>
    <property type="match status" value="1"/>
</dbReference>
<reference evidence="6 7" key="1">
    <citation type="submission" date="2021-03" db="EMBL/GenBank/DDBJ databases">
        <title>Sequencing the genomes of 1000 actinobacteria strains.</title>
        <authorList>
            <person name="Klenk H.-P."/>
        </authorList>
    </citation>
    <scope>NUCLEOTIDE SEQUENCE [LARGE SCALE GENOMIC DNA]</scope>
    <source>
        <strain evidence="6 7">DSM 15454</strain>
    </source>
</reference>
<dbReference type="InterPro" id="IPR001647">
    <property type="entry name" value="HTH_TetR"/>
</dbReference>
<keyword evidence="7" id="KW-1185">Reference proteome</keyword>
<evidence type="ECO:0000256" key="2">
    <source>
        <dbReference type="ARBA" id="ARBA00023125"/>
    </source>
</evidence>